<dbReference type="InterPro" id="IPR013123">
    <property type="entry name" value="SpoU_subst-bd"/>
</dbReference>
<dbReference type="InterPro" id="IPR004441">
    <property type="entry name" value="rRNA_MeTrfase_TrmH"/>
</dbReference>
<dbReference type="PANTHER" id="PTHR46429">
    <property type="entry name" value="23S RRNA (GUANOSINE-2'-O-)-METHYLTRANSFERASE RLMB"/>
    <property type="match status" value="1"/>
</dbReference>
<dbReference type="InterPro" id="IPR029028">
    <property type="entry name" value="Alpha/beta_knot_MTases"/>
</dbReference>
<dbReference type="KEGG" id="wch:wcw_1778"/>
<dbReference type="PANTHER" id="PTHR46429:SF1">
    <property type="entry name" value="23S RRNA (GUANOSINE-2'-O-)-METHYLTRANSFERASE RLMB"/>
    <property type="match status" value="1"/>
</dbReference>
<dbReference type="InterPro" id="IPR029026">
    <property type="entry name" value="tRNA_m1G_MTases_N"/>
</dbReference>
<dbReference type="NCBIfam" id="TIGR00186">
    <property type="entry name" value="rRNA_methyl_3"/>
    <property type="match status" value="1"/>
</dbReference>
<protein>
    <submittedName>
        <fullName evidence="4">Putative 23S rRNA (Guanosine-2'-O-)-methyltransferase</fullName>
        <ecNumber evidence="4">2.1.1.-</ecNumber>
    </submittedName>
</protein>
<dbReference type="SUPFAM" id="SSF75217">
    <property type="entry name" value="alpha/beta knot"/>
    <property type="match status" value="1"/>
</dbReference>
<keyword evidence="1 4" id="KW-0489">Methyltransferase</keyword>
<dbReference type="GO" id="GO:0006396">
    <property type="term" value="P:RNA processing"/>
    <property type="evidence" value="ECO:0007669"/>
    <property type="project" value="InterPro"/>
</dbReference>
<evidence type="ECO:0000256" key="2">
    <source>
        <dbReference type="ARBA" id="ARBA00022679"/>
    </source>
</evidence>
<feature type="domain" description="RNA 2-O ribose methyltransferase substrate binding" evidence="3">
    <location>
        <begin position="6"/>
        <end position="78"/>
    </location>
</feature>
<dbReference type="InterPro" id="IPR001537">
    <property type="entry name" value="SpoU_MeTrfase"/>
</dbReference>
<dbReference type="GO" id="GO:0008173">
    <property type="term" value="F:RNA methyltransferase activity"/>
    <property type="evidence" value="ECO:0007669"/>
    <property type="project" value="InterPro"/>
</dbReference>
<dbReference type="eggNOG" id="COG0566">
    <property type="taxonomic scope" value="Bacteria"/>
</dbReference>
<dbReference type="STRING" id="716544.wcw_1778"/>
<dbReference type="GO" id="GO:0032259">
    <property type="term" value="P:methylation"/>
    <property type="evidence" value="ECO:0007669"/>
    <property type="project" value="UniProtKB-KW"/>
</dbReference>
<evidence type="ECO:0000259" key="3">
    <source>
        <dbReference type="SMART" id="SM00967"/>
    </source>
</evidence>
<dbReference type="HOGENOM" id="CLU_021322_0_2_0"/>
<dbReference type="Proteomes" id="UP000001505">
    <property type="component" value="Chromosome"/>
</dbReference>
<accession>D6YSS2</accession>
<gene>
    <name evidence="4" type="primary">rlmB</name>
    <name evidence="4" type="ordered locus">wcw_1778</name>
</gene>
<dbReference type="Pfam" id="PF00588">
    <property type="entry name" value="SpoU_methylase"/>
    <property type="match status" value="1"/>
</dbReference>
<dbReference type="Pfam" id="PF08032">
    <property type="entry name" value="SpoU_sub_bind"/>
    <property type="match status" value="1"/>
</dbReference>
<name>D6YSS2_WADCW</name>
<keyword evidence="5" id="KW-1185">Reference proteome</keyword>
<proteinExistence type="predicted"/>
<dbReference type="OrthoDB" id="9794400at2"/>
<reference evidence="4 5" key="1">
    <citation type="journal article" date="2010" name="PLoS ONE">
        <title>The Waddlia genome: a window into chlamydial biology.</title>
        <authorList>
            <person name="Bertelli C."/>
            <person name="Collyn F."/>
            <person name="Croxatto A."/>
            <person name="Ruckert C."/>
            <person name="Polkinghorne A."/>
            <person name="Kebbi-Beghdadi C."/>
            <person name="Goesmann A."/>
            <person name="Vaughan L."/>
            <person name="Greub G."/>
        </authorList>
    </citation>
    <scope>NUCLEOTIDE SEQUENCE [LARGE SCALE GENOMIC DNA]</scope>
    <source>
        <strain evidence="5">ATCC VR-1470 / WSU 86-1044</strain>
    </source>
</reference>
<evidence type="ECO:0000313" key="4">
    <source>
        <dbReference type="EMBL" id="ADI39117.1"/>
    </source>
</evidence>
<evidence type="ECO:0000256" key="1">
    <source>
        <dbReference type="ARBA" id="ARBA00022603"/>
    </source>
</evidence>
<dbReference type="SMART" id="SM00967">
    <property type="entry name" value="SpoU_sub_bind"/>
    <property type="match status" value="1"/>
</dbReference>
<sequence length="242" mass="26804">MQKKYWIMGKNCIETILDHSPERIIEFFTAKKDSDPLLEKVRSKGIKIKLASKQKLFDLVNSDSHQSYVALVKAVDSPDLKQFLRENHRLVLMLDNINDPQNLGAILRAAECFGVDAVIWSKNRGCSLTPSAAKAGVGASELVPTIVVSNLAETVKKFQKSGYFAVTAEISDRASPLNAFQFPEKTLLIMGSEGKGIQPLISKLADEQVYIPMSGKIDSLNVSQATAVLLSHYQKCFFDLKK</sequence>
<dbReference type="Gene3D" id="3.40.1280.10">
    <property type="match status" value="1"/>
</dbReference>
<keyword evidence="2 4" id="KW-0808">Transferase</keyword>
<dbReference type="AlphaFoldDB" id="D6YSS2"/>
<organism evidence="4 5">
    <name type="scientific">Waddlia chondrophila (strain ATCC VR-1470 / WSU 86-1044)</name>
    <dbReference type="NCBI Taxonomy" id="716544"/>
    <lineage>
        <taxon>Bacteria</taxon>
        <taxon>Pseudomonadati</taxon>
        <taxon>Chlamydiota</taxon>
        <taxon>Chlamydiia</taxon>
        <taxon>Parachlamydiales</taxon>
        <taxon>Waddliaceae</taxon>
        <taxon>Waddlia</taxon>
    </lineage>
</organism>
<dbReference type="GO" id="GO:0003723">
    <property type="term" value="F:RNA binding"/>
    <property type="evidence" value="ECO:0007669"/>
    <property type="project" value="InterPro"/>
</dbReference>
<dbReference type="EC" id="2.1.1.-" evidence="4"/>
<dbReference type="GO" id="GO:0005829">
    <property type="term" value="C:cytosol"/>
    <property type="evidence" value="ECO:0007669"/>
    <property type="project" value="TreeGrafter"/>
</dbReference>
<dbReference type="SUPFAM" id="SSF55315">
    <property type="entry name" value="L30e-like"/>
    <property type="match status" value="1"/>
</dbReference>
<dbReference type="RefSeq" id="WP_013182819.1">
    <property type="nucleotide sequence ID" value="NC_014225.1"/>
</dbReference>
<dbReference type="CDD" id="cd18103">
    <property type="entry name" value="SpoU-like_RlmB"/>
    <property type="match status" value="1"/>
</dbReference>
<dbReference type="Gene3D" id="3.30.1330.30">
    <property type="match status" value="1"/>
</dbReference>
<dbReference type="InterPro" id="IPR029064">
    <property type="entry name" value="Ribosomal_eL30-like_sf"/>
</dbReference>
<dbReference type="EMBL" id="CP001928">
    <property type="protein sequence ID" value="ADI39117.1"/>
    <property type="molecule type" value="Genomic_DNA"/>
</dbReference>
<evidence type="ECO:0000313" key="5">
    <source>
        <dbReference type="Proteomes" id="UP000001505"/>
    </source>
</evidence>